<dbReference type="Pfam" id="PF13585">
    <property type="entry name" value="CHU_C"/>
    <property type="match status" value="1"/>
</dbReference>
<reference evidence="1 2" key="1">
    <citation type="submission" date="2019-05" db="EMBL/GenBank/DDBJ databases">
        <title>Dyadobacter AR-3-8 sp. nov., isolated from arctic soil.</title>
        <authorList>
            <person name="Chaudhary D.K."/>
        </authorList>
    </citation>
    <scope>NUCLEOTIDE SEQUENCE [LARGE SCALE GENOMIC DNA]</scope>
    <source>
        <strain evidence="1 2">AR-3-8</strain>
    </source>
</reference>
<dbReference type="SUPFAM" id="SSF49299">
    <property type="entry name" value="PKD domain"/>
    <property type="match status" value="1"/>
</dbReference>
<evidence type="ECO:0000313" key="2">
    <source>
        <dbReference type="Proteomes" id="UP000304900"/>
    </source>
</evidence>
<name>A0A4U6D1Q3_9BACT</name>
<dbReference type="Gene3D" id="2.60.40.10">
    <property type="entry name" value="Immunoglobulins"/>
    <property type="match status" value="1"/>
</dbReference>
<comment type="caution">
    <text evidence="1">The sequence shown here is derived from an EMBL/GenBank/DDBJ whole genome shotgun (WGS) entry which is preliminary data.</text>
</comment>
<dbReference type="NCBIfam" id="TIGR04131">
    <property type="entry name" value="Bac_Flav_CTERM"/>
    <property type="match status" value="1"/>
</dbReference>
<protein>
    <submittedName>
        <fullName evidence="1">T9SS type B sorting domain-containing protein</fullName>
    </submittedName>
</protein>
<dbReference type="InterPro" id="IPR013783">
    <property type="entry name" value="Ig-like_fold"/>
</dbReference>
<gene>
    <name evidence="1" type="ORF">FDK13_15460</name>
</gene>
<dbReference type="AlphaFoldDB" id="A0A4U6D1Q3"/>
<evidence type="ECO:0000313" key="1">
    <source>
        <dbReference type="EMBL" id="TKT91052.1"/>
    </source>
</evidence>
<organism evidence="1 2">
    <name type="scientific">Dyadobacter frigoris</name>
    <dbReference type="NCBI Taxonomy" id="2576211"/>
    <lineage>
        <taxon>Bacteria</taxon>
        <taxon>Pseudomonadati</taxon>
        <taxon>Bacteroidota</taxon>
        <taxon>Cytophagia</taxon>
        <taxon>Cytophagales</taxon>
        <taxon>Spirosomataceae</taxon>
        <taxon>Dyadobacter</taxon>
    </lineage>
</organism>
<dbReference type="OrthoDB" id="7794186at2"/>
<accession>A0A4U6D1Q3</accession>
<keyword evidence="2" id="KW-1185">Reference proteome</keyword>
<dbReference type="InterPro" id="IPR035986">
    <property type="entry name" value="PKD_dom_sf"/>
</dbReference>
<sequence>MKSGFLQTIIFLFLHVVCLAQNVENSYRFINNFSVAEPGCGSDLTQVKALGSCTLGATPGAFVLDYLDCQRPRTVYHTNLNYGLMYTNKEGTVSETYTIQMYIKNTNWGKTWARIIDFSNGQLDDGIYFKNPTGSTDRCIDFYPTGISGDCPYFKLDKYYLLTFTRNGQTGIMDVYVNDKLFVSYNDNGKKYVGKAGVPVYIFRDDNEVSCESGEANFAYLSFTNYYSSQSSVSNVYQNICSVANVNVSADFSIDPSVTCGNKNIKVAYTGTLPSPAGYSFSWDFDGAKIISGSGKGPFLLHWASVGTKKVTLTIVNNACGKSISNTKQTKVSFTEINAVVDDSDCGPNATLTLNPLNGVSPFTYSIDSINFQPSNTFNVITKNYKVFVKNYDGCVYDTLISVKLNGGIQLKTIADTTICIGQEIQLLTTANVTNYSWSPAVGLDNASALEPFASPQQTTRYIITAIDKNCSSKDTVTVTVIPEIQVIVTPDANIPANKPFPLTASSTQLAGLSGVSYSWSPSYGLNNPSISNPSATLNTSQIYSVTLSTIQGCSGTGKVMLTVIPPALITLPDIFTPDGDGKNEVLIPIASSIASLNYLRIYNRWGEVIYFSKQLTDGWDGKIKGVKSHSGVYVWKLEAVTMNGEIVSRNGTVLLVR</sequence>
<dbReference type="InterPro" id="IPR026341">
    <property type="entry name" value="T9SS_type_B"/>
</dbReference>
<proteinExistence type="predicted"/>
<dbReference type="Proteomes" id="UP000304900">
    <property type="component" value="Unassembled WGS sequence"/>
</dbReference>
<dbReference type="EMBL" id="SZVO01000007">
    <property type="protein sequence ID" value="TKT91052.1"/>
    <property type="molecule type" value="Genomic_DNA"/>
</dbReference>